<dbReference type="HOGENOM" id="CLU_2529099_0_0_1"/>
<evidence type="ECO:0000313" key="1">
    <source>
        <dbReference type="EMBL" id="EGE00921.1"/>
    </source>
</evidence>
<gene>
    <name evidence="1" type="ORF">TESG_08678</name>
</gene>
<keyword evidence="2" id="KW-1185">Reference proteome</keyword>
<accession>F2SBH1</accession>
<organism evidence="1 2">
    <name type="scientific">Trichophyton tonsurans (strain CBS 112818)</name>
    <name type="common">Scalp ringworm fungus</name>
    <dbReference type="NCBI Taxonomy" id="647933"/>
    <lineage>
        <taxon>Eukaryota</taxon>
        <taxon>Fungi</taxon>
        <taxon>Dikarya</taxon>
        <taxon>Ascomycota</taxon>
        <taxon>Pezizomycotina</taxon>
        <taxon>Eurotiomycetes</taxon>
        <taxon>Eurotiomycetidae</taxon>
        <taxon>Onygenales</taxon>
        <taxon>Arthrodermataceae</taxon>
        <taxon>Trichophyton</taxon>
    </lineage>
</organism>
<dbReference type="EMBL" id="GG698570">
    <property type="protein sequence ID" value="EGE00921.1"/>
    <property type="molecule type" value="Genomic_DNA"/>
</dbReference>
<dbReference type="AlphaFoldDB" id="F2SBH1"/>
<evidence type="ECO:0000313" key="2">
    <source>
        <dbReference type="Proteomes" id="UP000009172"/>
    </source>
</evidence>
<proteinExistence type="predicted"/>
<dbReference type="Proteomes" id="UP000009172">
    <property type="component" value="Unassembled WGS sequence"/>
</dbReference>
<protein>
    <submittedName>
        <fullName evidence="1">Uncharacterized protein</fullName>
    </submittedName>
</protein>
<sequence>MPLLDWQQRRSGIGFLTREEKENTTSGHGVTSGRQLRHLITSSYIVVSYSLAAGFFKLDMTFCNQRAKTAESGKFTEACGLNEP</sequence>
<reference evidence="2" key="1">
    <citation type="journal article" date="2012" name="MBio">
        <title>Comparative genome analysis of Trichophyton rubrum and related dermatophytes reveals candidate genes involved in infection.</title>
        <authorList>
            <person name="Martinez D.A."/>
            <person name="Oliver B.G."/>
            <person name="Graeser Y."/>
            <person name="Goldberg J.M."/>
            <person name="Li W."/>
            <person name="Martinez-Rossi N.M."/>
            <person name="Monod M."/>
            <person name="Shelest E."/>
            <person name="Barton R.C."/>
            <person name="Birch E."/>
            <person name="Brakhage A.A."/>
            <person name="Chen Z."/>
            <person name="Gurr S.J."/>
            <person name="Heiman D."/>
            <person name="Heitman J."/>
            <person name="Kosti I."/>
            <person name="Rossi A."/>
            <person name="Saif S."/>
            <person name="Samalova M."/>
            <person name="Saunders C.W."/>
            <person name="Shea T."/>
            <person name="Summerbell R.C."/>
            <person name="Xu J."/>
            <person name="Young S."/>
            <person name="Zeng Q."/>
            <person name="Birren B.W."/>
            <person name="Cuomo C.A."/>
            <person name="White T.C."/>
        </authorList>
    </citation>
    <scope>NUCLEOTIDE SEQUENCE [LARGE SCALE GENOMIC DNA]</scope>
    <source>
        <strain evidence="2">CBS 112818</strain>
    </source>
</reference>
<name>F2SBH1_TRIT1</name>